<dbReference type="SUPFAM" id="SSF57756">
    <property type="entry name" value="Retrovirus zinc finger-like domains"/>
    <property type="match status" value="1"/>
</dbReference>
<sequence>MFVDHNGQTTEIDDFPDLGEVTEQDGASETLDGGVVAIKEKARGTGKKKVVRSTGQGDQGTPAWVKLGLEYEVWRDRVARGTCMNCGNYGHTSRTCRGKKFLTRVAAPTVVGLSSNSGGASASTSQGNTSRQTLDEGEERRLRAERRARALAAGLQEANRVARERATAARAAAMANGTSSAASSSASSSGTSGPQLRMPLNSTSGTFGSTGSRQSSSQMAGSQFSPLTPSKRELREIQQVERLHQQLEEDLKKATDREKEIKSRAARLDTLEADKAALEGLDESSLSDTLKVLRDNLLSLHAHVDSRMDFMQNTLDQILDALTKPGFQPPAQSPLPLTAM</sequence>
<dbReference type="PROSITE" id="PS50158">
    <property type="entry name" value="ZF_CCHC"/>
    <property type="match status" value="1"/>
</dbReference>
<feature type="coiled-coil region" evidence="2">
    <location>
        <begin position="230"/>
        <end position="264"/>
    </location>
</feature>
<dbReference type="GO" id="GO:0008270">
    <property type="term" value="F:zinc ion binding"/>
    <property type="evidence" value="ECO:0007669"/>
    <property type="project" value="UniProtKB-KW"/>
</dbReference>
<gene>
    <name evidence="5" type="ORF">CBR_g37497</name>
</gene>
<dbReference type="GO" id="GO:0003676">
    <property type="term" value="F:nucleic acid binding"/>
    <property type="evidence" value="ECO:0007669"/>
    <property type="project" value="InterPro"/>
</dbReference>
<feature type="region of interest" description="Disordered" evidence="3">
    <location>
        <begin position="177"/>
        <end position="230"/>
    </location>
</feature>
<evidence type="ECO:0000256" key="1">
    <source>
        <dbReference type="PROSITE-ProRule" id="PRU00047"/>
    </source>
</evidence>
<feature type="region of interest" description="Disordered" evidence="3">
    <location>
        <begin position="112"/>
        <end position="142"/>
    </location>
</feature>
<comment type="caution">
    <text evidence="5">The sequence shown here is derived from an EMBL/GenBank/DDBJ whole genome shotgun (WGS) entry which is preliminary data.</text>
</comment>
<keyword evidence="1" id="KW-0862">Zinc</keyword>
<feature type="compositionally biased region" description="Low complexity" evidence="3">
    <location>
        <begin position="114"/>
        <end position="130"/>
    </location>
</feature>
<evidence type="ECO:0000313" key="5">
    <source>
        <dbReference type="EMBL" id="GBG83696.1"/>
    </source>
</evidence>
<keyword evidence="1" id="KW-0863">Zinc-finger</keyword>
<dbReference type="EMBL" id="BFEA01000448">
    <property type="protein sequence ID" value="GBG83696.1"/>
    <property type="molecule type" value="Genomic_DNA"/>
</dbReference>
<evidence type="ECO:0000256" key="2">
    <source>
        <dbReference type="SAM" id="Coils"/>
    </source>
</evidence>
<keyword evidence="1" id="KW-0479">Metal-binding</keyword>
<accession>A0A388LMX7</accession>
<keyword evidence="2" id="KW-0175">Coiled coil</keyword>
<name>A0A388LMX7_CHABU</name>
<evidence type="ECO:0000256" key="3">
    <source>
        <dbReference type="SAM" id="MobiDB-lite"/>
    </source>
</evidence>
<dbReference type="InterPro" id="IPR001878">
    <property type="entry name" value="Znf_CCHC"/>
</dbReference>
<dbReference type="Gramene" id="GBG83696">
    <property type="protein sequence ID" value="GBG83696"/>
    <property type="gene ID" value="CBR_g37497"/>
</dbReference>
<evidence type="ECO:0000313" key="6">
    <source>
        <dbReference type="Proteomes" id="UP000265515"/>
    </source>
</evidence>
<reference evidence="5 6" key="1">
    <citation type="journal article" date="2018" name="Cell">
        <title>The Chara Genome: Secondary Complexity and Implications for Plant Terrestrialization.</title>
        <authorList>
            <person name="Nishiyama T."/>
            <person name="Sakayama H."/>
            <person name="Vries J.D."/>
            <person name="Buschmann H."/>
            <person name="Saint-Marcoux D."/>
            <person name="Ullrich K.K."/>
            <person name="Haas F.B."/>
            <person name="Vanderstraeten L."/>
            <person name="Becker D."/>
            <person name="Lang D."/>
            <person name="Vosolsobe S."/>
            <person name="Rombauts S."/>
            <person name="Wilhelmsson P.K.I."/>
            <person name="Janitza P."/>
            <person name="Kern R."/>
            <person name="Heyl A."/>
            <person name="Rumpler F."/>
            <person name="Villalobos L.I.A.C."/>
            <person name="Clay J.M."/>
            <person name="Skokan R."/>
            <person name="Toyoda A."/>
            <person name="Suzuki Y."/>
            <person name="Kagoshima H."/>
            <person name="Schijlen E."/>
            <person name="Tajeshwar N."/>
            <person name="Catarino B."/>
            <person name="Hetherington A.J."/>
            <person name="Saltykova A."/>
            <person name="Bonnot C."/>
            <person name="Breuninger H."/>
            <person name="Symeonidi A."/>
            <person name="Radhakrishnan G.V."/>
            <person name="Van Nieuwerburgh F."/>
            <person name="Deforce D."/>
            <person name="Chang C."/>
            <person name="Karol K.G."/>
            <person name="Hedrich R."/>
            <person name="Ulvskov P."/>
            <person name="Glockner G."/>
            <person name="Delwiche C.F."/>
            <person name="Petrasek J."/>
            <person name="Van de Peer Y."/>
            <person name="Friml J."/>
            <person name="Beilby M."/>
            <person name="Dolan L."/>
            <person name="Kohara Y."/>
            <person name="Sugano S."/>
            <person name="Fujiyama A."/>
            <person name="Delaux P.-M."/>
            <person name="Quint M."/>
            <person name="TheiBen G."/>
            <person name="Hagemann M."/>
            <person name="Harholt J."/>
            <person name="Dunand C."/>
            <person name="Zachgo S."/>
            <person name="Langdale J."/>
            <person name="Maumus F."/>
            <person name="Straeten D.V.D."/>
            <person name="Gould S.B."/>
            <person name="Rensing S.A."/>
        </authorList>
    </citation>
    <scope>NUCLEOTIDE SEQUENCE [LARGE SCALE GENOMIC DNA]</scope>
    <source>
        <strain evidence="5 6">S276</strain>
    </source>
</reference>
<feature type="compositionally biased region" description="Low complexity" evidence="3">
    <location>
        <begin position="202"/>
        <end position="217"/>
    </location>
</feature>
<dbReference type="InterPro" id="IPR036875">
    <property type="entry name" value="Znf_CCHC_sf"/>
</dbReference>
<feature type="domain" description="CCHC-type" evidence="4">
    <location>
        <begin position="83"/>
        <end position="97"/>
    </location>
</feature>
<keyword evidence="6" id="KW-1185">Reference proteome</keyword>
<dbReference type="AlphaFoldDB" id="A0A388LMX7"/>
<proteinExistence type="predicted"/>
<dbReference type="Proteomes" id="UP000265515">
    <property type="component" value="Unassembled WGS sequence"/>
</dbReference>
<feature type="compositionally biased region" description="Polar residues" evidence="3">
    <location>
        <begin position="218"/>
        <end position="228"/>
    </location>
</feature>
<evidence type="ECO:0000259" key="4">
    <source>
        <dbReference type="PROSITE" id="PS50158"/>
    </source>
</evidence>
<organism evidence="5 6">
    <name type="scientific">Chara braunii</name>
    <name type="common">Braun's stonewort</name>
    <dbReference type="NCBI Taxonomy" id="69332"/>
    <lineage>
        <taxon>Eukaryota</taxon>
        <taxon>Viridiplantae</taxon>
        <taxon>Streptophyta</taxon>
        <taxon>Charophyceae</taxon>
        <taxon>Charales</taxon>
        <taxon>Characeae</taxon>
        <taxon>Chara</taxon>
    </lineage>
</organism>
<feature type="compositionally biased region" description="Low complexity" evidence="3">
    <location>
        <begin position="177"/>
        <end position="193"/>
    </location>
</feature>
<protein>
    <recommendedName>
        <fullName evidence="4">CCHC-type domain-containing protein</fullName>
    </recommendedName>
</protein>